<dbReference type="Proteomes" id="UP001139516">
    <property type="component" value="Unassembled WGS sequence"/>
</dbReference>
<evidence type="ECO:0000313" key="2">
    <source>
        <dbReference type="Proteomes" id="UP001139516"/>
    </source>
</evidence>
<reference evidence="1" key="1">
    <citation type="submission" date="2022-04" db="EMBL/GenBank/DDBJ databases">
        <title>Roseomonas acroporae sp. nov., isolated from coral Acropora digitifera.</title>
        <authorList>
            <person name="Sun H."/>
        </authorList>
    </citation>
    <scope>NUCLEOTIDE SEQUENCE</scope>
    <source>
        <strain evidence="1">NAR14</strain>
    </source>
</reference>
<gene>
    <name evidence="1" type="ORF">M0638_25290</name>
</gene>
<evidence type="ECO:0000313" key="1">
    <source>
        <dbReference type="EMBL" id="MCK8787686.1"/>
    </source>
</evidence>
<protein>
    <submittedName>
        <fullName evidence="1">Uncharacterized protein</fullName>
    </submittedName>
</protein>
<sequence length="90" mass="10656">MSRTFHLCCDQCRVHVWFGEEVGEHGPSRDPKLMIYNEPRNAAEAFLYEHMSHPLRCLPDDELDQMDDEHWVELDLEIGMPMPREDKEEA</sequence>
<accession>A0A9X1YCL5</accession>
<dbReference type="RefSeq" id="WP_248669736.1">
    <property type="nucleotide sequence ID" value="NZ_JALPRX010000139.1"/>
</dbReference>
<name>A0A9X1YCL5_9PROT</name>
<dbReference type="EMBL" id="JALPRX010000139">
    <property type="protein sequence ID" value="MCK8787686.1"/>
    <property type="molecule type" value="Genomic_DNA"/>
</dbReference>
<proteinExistence type="predicted"/>
<dbReference type="AlphaFoldDB" id="A0A9X1YCL5"/>
<organism evidence="1 2">
    <name type="scientific">Roseomonas acroporae</name>
    <dbReference type="NCBI Taxonomy" id="2937791"/>
    <lineage>
        <taxon>Bacteria</taxon>
        <taxon>Pseudomonadati</taxon>
        <taxon>Pseudomonadota</taxon>
        <taxon>Alphaproteobacteria</taxon>
        <taxon>Acetobacterales</taxon>
        <taxon>Roseomonadaceae</taxon>
        <taxon>Roseomonas</taxon>
    </lineage>
</organism>
<comment type="caution">
    <text evidence="1">The sequence shown here is derived from an EMBL/GenBank/DDBJ whole genome shotgun (WGS) entry which is preliminary data.</text>
</comment>
<keyword evidence="2" id="KW-1185">Reference proteome</keyword>